<keyword evidence="2" id="KW-1185">Reference proteome</keyword>
<organism evidence="1 2">
    <name type="scientific">Sorghum bicolor</name>
    <name type="common">Sorghum</name>
    <name type="synonym">Sorghum vulgare</name>
    <dbReference type="NCBI Taxonomy" id="4558"/>
    <lineage>
        <taxon>Eukaryota</taxon>
        <taxon>Viridiplantae</taxon>
        <taxon>Streptophyta</taxon>
        <taxon>Embryophyta</taxon>
        <taxon>Tracheophyta</taxon>
        <taxon>Spermatophyta</taxon>
        <taxon>Magnoliopsida</taxon>
        <taxon>Liliopsida</taxon>
        <taxon>Poales</taxon>
        <taxon>Poaceae</taxon>
        <taxon>PACMAD clade</taxon>
        <taxon>Panicoideae</taxon>
        <taxon>Andropogonodae</taxon>
        <taxon>Andropogoneae</taxon>
        <taxon>Sorghinae</taxon>
        <taxon>Sorghum</taxon>
    </lineage>
</organism>
<dbReference type="AlphaFoldDB" id="A0A1B6QDM4"/>
<evidence type="ECO:0000313" key="1">
    <source>
        <dbReference type="EMBL" id="KXG36017.1"/>
    </source>
</evidence>
<sequence>MGIWDTLYLQGLNSETSTGSEVLIKMETKPWVDSRKNLRGYVHVAIFFSAKSARVYSLESKLTASNISTPCKLGVVFTDLLCVNECIL</sequence>
<dbReference type="Proteomes" id="UP000000768">
    <property type="component" value="Chromosome 2"/>
</dbReference>
<name>A0A1B6QDM4_SORBI</name>
<reference evidence="2" key="2">
    <citation type="journal article" date="2018" name="Plant J.">
        <title>The Sorghum bicolor reference genome: improved assembly, gene annotations, a transcriptome atlas, and signatures of genome organization.</title>
        <authorList>
            <person name="McCormick R.F."/>
            <person name="Truong S.K."/>
            <person name="Sreedasyam A."/>
            <person name="Jenkins J."/>
            <person name="Shu S."/>
            <person name="Sims D."/>
            <person name="Kennedy M."/>
            <person name="Amirebrahimi M."/>
            <person name="Weers B.D."/>
            <person name="McKinley B."/>
            <person name="Mattison A."/>
            <person name="Morishige D.T."/>
            <person name="Grimwood J."/>
            <person name="Schmutz J."/>
            <person name="Mullet J.E."/>
        </authorList>
    </citation>
    <scope>NUCLEOTIDE SEQUENCE [LARGE SCALE GENOMIC DNA]</scope>
    <source>
        <strain evidence="2">cv. BTx623</strain>
    </source>
</reference>
<reference evidence="1 2" key="1">
    <citation type="journal article" date="2009" name="Nature">
        <title>The Sorghum bicolor genome and the diversification of grasses.</title>
        <authorList>
            <person name="Paterson A.H."/>
            <person name="Bowers J.E."/>
            <person name="Bruggmann R."/>
            <person name="Dubchak I."/>
            <person name="Grimwood J."/>
            <person name="Gundlach H."/>
            <person name="Haberer G."/>
            <person name="Hellsten U."/>
            <person name="Mitros T."/>
            <person name="Poliakov A."/>
            <person name="Schmutz J."/>
            <person name="Spannagl M."/>
            <person name="Tang H."/>
            <person name="Wang X."/>
            <person name="Wicker T."/>
            <person name="Bharti A.K."/>
            <person name="Chapman J."/>
            <person name="Feltus F.A."/>
            <person name="Gowik U."/>
            <person name="Grigoriev I.V."/>
            <person name="Lyons E."/>
            <person name="Maher C.A."/>
            <person name="Martis M."/>
            <person name="Narechania A."/>
            <person name="Otillar R.P."/>
            <person name="Penning B.W."/>
            <person name="Salamov A.A."/>
            <person name="Wang Y."/>
            <person name="Zhang L."/>
            <person name="Carpita N.C."/>
            <person name="Freeling M."/>
            <person name="Gingle A.R."/>
            <person name="Hash C.T."/>
            <person name="Keller B."/>
            <person name="Klein P."/>
            <person name="Kresovich S."/>
            <person name="McCann M.C."/>
            <person name="Ming R."/>
            <person name="Peterson D.G."/>
            <person name="Mehboob-ur-Rahman"/>
            <person name="Ware D."/>
            <person name="Westhoff P."/>
            <person name="Mayer K.F."/>
            <person name="Messing J."/>
            <person name="Rokhsar D.S."/>
        </authorList>
    </citation>
    <scope>NUCLEOTIDE SEQUENCE [LARGE SCALE GENOMIC DNA]</scope>
    <source>
        <strain evidence="2">cv. BTx623</strain>
    </source>
</reference>
<dbReference type="InParanoid" id="A0A1B6QDM4"/>
<protein>
    <submittedName>
        <fullName evidence="1">Uncharacterized protein</fullName>
    </submittedName>
</protein>
<dbReference type="Gramene" id="KXG36017">
    <property type="protein sequence ID" value="KXG36017"/>
    <property type="gene ID" value="SORBI_3002G266100"/>
</dbReference>
<evidence type="ECO:0000313" key="2">
    <source>
        <dbReference type="Proteomes" id="UP000000768"/>
    </source>
</evidence>
<dbReference type="OMA" id="LLCVNEC"/>
<proteinExistence type="predicted"/>
<dbReference type="EMBL" id="CM000761">
    <property type="protein sequence ID" value="KXG36017.1"/>
    <property type="molecule type" value="Genomic_DNA"/>
</dbReference>
<accession>A0A1B6QDM4</accession>
<gene>
    <name evidence="1" type="ORF">SORBI_3002G266100</name>
</gene>